<reference evidence="2" key="2">
    <citation type="submission" date="2020-10" db="UniProtKB">
        <authorList>
            <consortium name="WormBaseParasite"/>
        </authorList>
    </citation>
    <scope>IDENTIFICATION</scope>
</reference>
<accession>A0A7E4VC80</accession>
<dbReference type="Proteomes" id="UP000492821">
    <property type="component" value="Unassembled WGS sequence"/>
</dbReference>
<reference evidence="1" key="1">
    <citation type="journal article" date="2013" name="Genetics">
        <title>The draft genome and transcriptome of Panagrellus redivivus are shaped by the harsh demands of a free-living lifestyle.</title>
        <authorList>
            <person name="Srinivasan J."/>
            <person name="Dillman A.R."/>
            <person name="Macchietto M.G."/>
            <person name="Heikkinen L."/>
            <person name="Lakso M."/>
            <person name="Fracchia K.M."/>
            <person name="Antoshechkin I."/>
            <person name="Mortazavi A."/>
            <person name="Wong G."/>
            <person name="Sternberg P.W."/>
        </authorList>
    </citation>
    <scope>NUCLEOTIDE SEQUENCE [LARGE SCALE GENOMIC DNA]</scope>
    <source>
        <strain evidence="1">MT8872</strain>
    </source>
</reference>
<proteinExistence type="predicted"/>
<evidence type="ECO:0000313" key="2">
    <source>
        <dbReference type="WBParaSite" id="Pan_g1908.t1"/>
    </source>
</evidence>
<protein>
    <submittedName>
        <fullName evidence="2">FBD domain-containing protein</fullName>
    </submittedName>
</protein>
<organism evidence="1 2">
    <name type="scientific">Panagrellus redivivus</name>
    <name type="common">Microworm</name>
    <dbReference type="NCBI Taxonomy" id="6233"/>
    <lineage>
        <taxon>Eukaryota</taxon>
        <taxon>Metazoa</taxon>
        <taxon>Ecdysozoa</taxon>
        <taxon>Nematoda</taxon>
        <taxon>Chromadorea</taxon>
        <taxon>Rhabditida</taxon>
        <taxon>Tylenchina</taxon>
        <taxon>Panagrolaimomorpha</taxon>
        <taxon>Panagrolaimoidea</taxon>
        <taxon>Panagrolaimidae</taxon>
        <taxon>Panagrellus</taxon>
    </lineage>
</organism>
<dbReference type="AlphaFoldDB" id="A0A7E4VC80"/>
<keyword evidence="1" id="KW-1185">Reference proteome</keyword>
<sequence length="96" mass="11320">MSELLLVEHNLKTLHFEFLIANEIDPTLFKEVALFLKAQPKGFHLDITSRIESFTKVDKYLDSDFVQSDSSDLSLHEYTRLVFTNSKLTHYYYLKM</sequence>
<dbReference type="WBParaSite" id="Pan_g1908.t1">
    <property type="protein sequence ID" value="Pan_g1908.t1"/>
    <property type="gene ID" value="Pan_g1908"/>
</dbReference>
<name>A0A7E4VC80_PANRE</name>
<evidence type="ECO:0000313" key="1">
    <source>
        <dbReference type="Proteomes" id="UP000492821"/>
    </source>
</evidence>